<accession>A0A2Z4IF88</accession>
<dbReference type="PROSITE" id="PS01124">
    <property type="entry name" value="HTH_ARAC_FAMILY_2"/>
    <property type="match status" value="1"/>
</dbReference>
<dbReference type="GO" id="GO:0043565">
    <property type="term" value="F:sequence-specific DNA binding"/>
    <property type="evidence" value="ECO:0007669"/>
    <property type="project" value="InterPro"/>
</dbReference>
<evidence type="ECO:0000259" key="4">
    <source>
        <dbReference type="PROSITE" id="PS01124"/>
    </source>
</evidence>
<dbReference type="InterPro" id="IPR037923">
    <property type="entry name" value="HTH-like"/>
</dbReference>
<dbReference type="AlphaFoldDB" id="A0A2Z4IF88"/>
<dbReference type="Gene3D" id="1.10.10.60">
    <property type="entry name" value="Homeodomain-like"/>
    <property type="match status" value="2"/>
</dbReference>
<dbReference type="Pfam" id="PF12833">
    <property type="entry name" value="HTH_18"/>
    <property type="match status" value="1"/>
</dbReference>
<dbReference type="PANTHER" id="PTHR43280:SF28">
    <property type="entry name" value="HTH-TYPE TRANSCRIPTIONAL ACTIVATOR RHAS"/>
    <property type="match status" value="1"/>
</dbReference>
<organism evidence="5 6">
    <name type="scientific">Echinicola strongylocentroti</name>
    <dbReference type="NCBI Taxonomy" id="1795355"/>
    <lineage>
        <taxon>Bacteria</taxon>
        <taxon>Pseudomonadati</taxon>
        <taxon>Bacteroidota</taxon>
        <taxon>Cytophagia</taxon>
        <taxon>Cytophagales</taxon>
        <taxon>Cyclobacteriaceae</taxon>
        <taxon>Echinicola</taxon>
    </lineage>
</organism>
<evidence type="ECO:0000256" key="1">
    <source>
        <dbReference type="ARBA" id="ARBA00023015"/>
    </source>
</evidence>
<dbReference type="SMART" id="SM00342">
    <property type="entry name" value="HTH_ARAC"/>
    <property type="match status" value="1"/>
</dbReference>
<dbReference type="EMBL" id="CP030041">
    <property type="protein sequence ID" value="AWW29535.1"/>
    <property type="molecule type" value="Genomic_DNA"/>
</dbReference>
<dbReference type="SUPFAM" id="SSF51215">
    <property type="entry name" value="Regulatory protein AraC"/>
    <property type="match status" value="1"/>
</dbReference>
<dbReference type="PANTHER" id="PTHR43280">
    <property type="entry name" value="ARAC-FAMILY TRANSCRIPTIONAL REGULATOR"/>
    <property type="match status" value="1"/>
</dbReference>
<keyword evidence="3" id="KW-0804">Transcription</keyword>
<dbReference type="KEGG" id="est:DN752_04985"/>
<keyword evidence="2" id="KW-0238">DNA-binding</keyword>
<evidence type="ECO:0000313" key="6">
    <source>
        <dbReference type="Proteomes" id="UP000248688"/>
    </source>
</evidence>
<sequence>MKLNSLQLQLLHAGKARLDNRWNFDNVISPFYRLYLIKDGSGIVNHSNEVFYLKPGHLYLIPSFTFGRYFCEYFQVQYYLGVVEDIGDAGSVFDHFNFSYEVPAVPADELIFKRIIEINPGRNLINDDPKVYDRYPELESFKVKNQEMPPSKSLETHGLLQLLLSRFIRHTKISKQPSISEGKIQESAKFIRQNLHRDLTVQEVADAVNLSTDYFSSLFHKTFGIRPLKYIQSRKIERAQVLLATTNDPLPVIAEKTGFEYVSYMSRLFKNQTGKSPGQYRKDLLGRQ</sequence>
<name>A0A2Z4IF88_9BACT</name>
<reference evidence="5 6" key="1">
    <citation type="submission" date="2018-06" db="EMBL/GenBank/DDBJ databases">
        <title>Echinicola strongylocentroti sp. nov., isolated from a sea urchin Strongylocentrotus intermedius.</title>
        <authorList>
            <person name="Bae S.S."/>
        </authorList>
    </citation>
    <scope>NUCLEOTIDE SEQUENCE [LARGE SCALE GENOMIC DNA]</scope>
    <source>
        <strain evidence="5 6">MEBiC08714</strain>
    </source>
</reference>
<protein>
    <submittedName>
        <fullName evidence="5">AraC family transcriptional regulator</fullName>
    </submittedName>
</protein>
<dbReference type="SUPFAM" id="SSF46689">
    <property type="entry name" value="Homeodomain-like"/>
    <property type="match status" value="2"/>
</dbReference>
<gene>
    <name evidence="5" type="ORF">DN752_04985</name>
</gene>
<evidence type="ECO:0000313" key="5">
    <source>
        <dbReference type="EMBL" id="AWW29535.1"/>
    </source>
</evidence>
<dbReference type="OrthoDB" id="1007602at2"/>
<proteinExistence type="predicted"/>
<evidence type="ECO:0000256" key="2">
    <source>
        <dbReference type="ARBA" id="ARBA00023125"/>
    </source>
</evidence>
<dbReference type="RefSeq" id="WP_112782935.1">
    <property type="nucleotide sequence ID" value="NZ_CP030041.1"/>
</dbReference>
<dbReference type="Proteomes" id="UP000248688">
    <property type="component" value="Chromosome"/>
</dbReference>
<keyword evidence="6" id="KW-1185">Reference proteome</keyword>
<feature type="domain" description="HTH araC/xylS-type" evidence="4">
    <location>
        <begin position="185"/>
        <end position="283"/>
    </location>
</feature>
<dbReference type="GO" id="GO:0003700">
    <property type="term" value="F:DNA-binding transcription factor activity"/>
    <property type="evidence" value="ECO:0007669"/>
    <property type="project" value="InterPro"/>
</dbReference>
<evidence type="ECO:0000256" key="3">
    <source>
        <dbReference type="ARBA" id="ARBA00023163"/>
    </source>
</evidence>
<keyword evidence="1" id="KW-0805">Transcription regulation</keyword>
<dbReference type="InterPro" id="IPR018060">
    <property type="entry name" value="HTH_AraC"/>
</dbReference>
<dbReference type="InterPro" id="IPR009057">
    <property type="entry name" value="Homeodomain-like_sf"/>
</dbReference>